<reference evidence="2" key="1">
    <citation type="journal article" date="2014" name="Stand. Genomic Sci.">
        <title>Genome sequence of the exopolysaccharide-producing Salipiger mucosus type strain (DSM 16094(T)), a moderately halophilic member of the Roseobacter clade.</title>
        <authorList>
            <person name="Riedel T."/>
            <person name="Spring S."/>
            <person name="Fiebig A."/>
            <person name="Petersen J."/>
            <person name="Kyrpides N.C."/>
            <person name="Goker M."/>
            <person name="Klenk H.P."/>
        </authorList>
    </citation>
    <scope>NUCLEOTIDE SEQUENCE [LARGE SCALE GENOMIC DNA]</scope>
    <source>
        <strain evidence="2">DSM 16094</strain>
    </source>
</reference>
<dbReference type="Gene3D" id="3.40.50.11310">
    <property type="entry name" value="Bacterial phosphonate metabolism protein PhnH"/>
    <property type="match status" value="1"/>
</dbReference>
<dbReference type="AlphaFoldDB" id="S9QV37"/>
<dbReference type="EMBL" id="APVH01000009">
    <property type="protein sequence ID" value="EPX85256.1"/>
    <property type="molecule type" value="Genomic_DNA"/>
</dbReference>
<comment type="caution">
    <text evidence="1">The sequence shown here is derived from an EMBL/GenBank/DDBJ whole genome shotgun (WGS) entry which is preliminary data.</text>
</comment>
<dbReference type="eggNOG" id="COG3625">
    <property type="taxonomic scope" value="Bacteria"/>
</dbReference>
<proteinExistence type="predicted"/>
<dbReference type="Pfam" id="PF05845">
    <property type="entry name" value="PhnH"/>
    <property type="match status" value="1"/>
</dbReference>
<evidence type="ECO:0000313" key="1">
    <source>
        <dbReference type="EMBL" id="EPX85256.1"/>
    </source>
</evidence>
<dbReference type="RefSeq" id="WP_020039824.1">
    <property type="nucleotide sequence ID" value="NZ_KE557273.1"/>
</dbReference>
<name>S9QV37_9RHOB</name>
<dbReference type="GO" id="GO:0019634">
    <property type="term" value="P:organic phosphonate metabolic process"/>
    <property type="evidence" value="ECO:0007669"/>
    <property type="project" value="InterPro"/>
</dbReference>
<dbReference type="STRING" id="1123237.Salmuc_02635"/>
<gene>
    <name evidence="1" type="ORF">Salmuc_02635</name>
</gene>
<keyword evidence="2" id="KW-1185">Reference proteome</keyword>
<dbReference type="HOGENOM" id="CLU_115317_0_0_5"/>
<dbReference type="OrthoDB" id="7947094at2"/>
<evidence type="ECO:0000313" key="2">
    <source>
        <dbReference type="Proteomes" id="UP000015347"/>
    </source>
</evidence>
<protein>
    <submittedName>
        <fullName evidence="1">PhnH protein</fullName>
    </submittedName>
</protein>
<sequence>MTAHPVPSEFETRTNATYDALMWALSRPGLIRALPGQGPAQIVEALIDRECAVHCADTDLAALVARTGAAPVAPEAADHLFVSALSPDLPGRLALGSDLHPEHGATLVAPATLGQGARLRLSGPGVDGTLEVAVGEVPDGFWTGRDRVLRYPLGFELFLVDGDRVLGLPRSTRVEVL</sequence>
<accession>S9QV37</accession>
<organism evidence="1 2">
    <name type="scientific">Salipiger mucosus DSM 16094</name>
    <dbReference type="NCBI Taxonomy" id="1123237"/>
    <lineage>
        <taxon>Bacteria</taxon>
        <taxon>Pseudomonadati</taxon>
        <taxon>Pseudomonadota</taxon>
        <taxon>Alphaproteobacteria</taxon>
        <taxon>Rhodobacterales</taxon>
        <taxon>Roseobacteraceae</taxon>
        <taxon>Salipiger</taxon>
    </lineage>
</organism>
<dbReference type="Proteomes" id="UP000015347">
    <property type="component" value="Unassembled WGS sequence"/>
</dbReference>
<dbReference type="InterPro" id="IPR008772">
    <property type="entry name" value="Phosphonate_metab_PhnH"/>
</dbReference>
<dbReference type="NCBIfam" id="TIGR03292">
    <property type="entry name" value="PhnH_redo"/>
    <property type="match status" value="1"/>
</dbReference>
<dbReference type="SUPFAM" id="SSF159709">
    <property type="entry name" value="PhnH-like"/>
    <property type="match status" value="1"/>
</dbReference>
<dbReference type="InterPro" id="IPR038058">
    <property type="entry name" value="PhnH-like_sp"/>
</dbReference>